<dbReference type="Pfam" id="PF12397">
    <property type="entry name" value="U3snoRNP10"/>
    <property type="match status" value="1"/>
</dbReference>
<evidence type="ECO:0000256" key="4">
    <source>
        <dbReference type="ARBA" id="ARBA00022517"/>
    </source>
</evidence>
<dbReference type="EMBL" id="BDGX01000030">
    <property type="protein sequence ID" value="GAV51295.1"/>
    <property type="molecule type" value="Genomic_DNA"/>
</dbReference>
<dbReference type="GO" id="GO:0032040">
    <property type="term" value="C:small-subunit processome"/>
    <property type="evidence" value="ECO:0007669"/>
    <property type="project" value="EnsemblFungi"/>
</dbReference>
<keyword evidence="4 9" id="KW-0690">Ribosome biogenesis</keyword>
<evidence type="ECO:0000256" key="3">
    <source>
        <dbReference type="ARBA" id="ARBA00015399"/>
    </source>
</evidence>
<dbReference type="InterPro" id="IPR012954">
    <property type="entry name" value="BP28_C_dom"/>
</dbReference>
<gene>
    <name evidence="11" type="ORF">ZYGR_0AD04780</name>
</gene>
<dbReference type="OMA" id="GEPFDRY"/>
<dbReference type="Gene3D" id="1.25.10.10">
    <property type="entry name" value="Leucine-rich Repeat Variant"/>
    <property type="match status" value="1"/>
</dbReference>
<dbReference type="GO" id="GO:0000447">
    <property type="term" value="P:endonucleolytic cleavage in ITS1 to separate SSU-rRNA from 5.8S rRNA and LSU-rRNA from tricistronic rRNA transcript (SSU-rRNA, 5.8S rRNA, LSU-rRNA)"/>
    <property type="evidence" value="ECO:0007669"/>
    <property type="project" value="EnsemblFungi"/>
</dbReference>
<dbReference type="GO" id="GO:0030688">
    <property type="term" value="C:preribosome, small subunit precursor"/>
    <property type="evidence" value="ECO:0007669"/>
    <property type="project" value="EnsemblFungi"/>
</dbReference>
<evidence type="ECO:0000256" key="9">
    <source>
        <dbReference type="RuleBase" id="RU367065"/>
    </source>
</evidence>
<dbReference type="GO" id="GO:0045943">
    <property type="term" value="P:positive regulation of transcription by RNA polymerase I"/>
    <property type="evidence" value="ECO:0007669"/>
    <property type="project" value="EnsemblFungi"/>
</dbReference>
<evidence type="ECO:0000256" key="8">
    <source>
        <dbReference type="PROSITE-ProRule" id="PRU00103"/>
    </source>
</evidence>
<reference evidence="11 12" key="1">
    <citation type="submission" date="2016-08" db="EMBL/GenBank/DDBJ databases">
        <title>Draft genome sequence of allopolyploid Zygosaccharomyces rouxii.</title>
        <authorList>
            <person name="Watanabe J."/>
            <person name="Uehara K."/>
            <person name="Mogi Y."/>
            <person name="Tsukioka Y."/>
        </authorList>
    </citation>
    <scope>NUCLEOTIDE SEQUENCE [LARGE SCALE GENOMIC DNA]</scope>
    <source>
        <strain evidence="11 12">NBRC 110957</strain>
    </source>
</reference>
<dbReference type="FunFam" id="1.25.10.10:FF:000530">
    <property type="entry name" value="UTP10p Nucleolar protein"/>
    <property type="match status" value="1"/>
</dbReference>
<dbReference type="PANTHER" id="PTHR13457">
    <property type="entry name" value="BAP28"/>
    <property type="match status" value="1"/>
</dbReference>
<dbReference type="OrthoDB" id="31183at2759"/>
<dbReference type="GO" id="GO:0034511">
    <property type="term" value="F:U3 snoRNA binding"/>
    <property type="evidence" value="ECO:0007669"/>
    <property type="project" value="EnsemblFungi"/>
</dbReference>
<keyword evidence="5 9" id="KW-0698">rRNA processing</keyword>
<dbReference type="eggNOG" id="KOG1837">
    <property type="taxonomic scope" value="Eukaryota"/>
</dbReference>
<evidence type="ECO:0000313" key="11">
    <source>
        <dbReference type="EMBL" id="GAV51295.1"/>
    </source>
</evidence>
<evidence type="ECO:0000256" key="7">
    <source>
        <dbReference type="ARBA" id="ARBA00023274"/>
    </source>
</evidence>
<dbReference type="PROSITE" id="PS50077">
    <property type="entry name" value="HEAT_REPEAT"/>
    <property type="match status" value="1"/>
</dbReference>
<feature type="repeat" description="HEAT" evidence="8">
    <location>
        <begin position="1730"/>
        <end position="1768"/>
    </location>
</feature>
<evidence type="ECO:0000256" key="6">
    <source>
        <dbReference type="ARBA" id="ARBA00023242"/>
    </source>
</evidence>
<accession>A0A1Q3A6D1</accession>
<comment type="subunit">
    <text evidence="9">Component of the ribosomal small subunit (SSU) processome.</text>
</comment>
<dbReference type="GO" id="GO:0000472">
    <property type="term" value="P:endonucleolytic cleavage to generate mature 5'-end of SSU-rRNA from (SSU-rRNA, 5.8S rRNA, LSU-rRNA)"/>
    <property type="evidence" value="ECO:0007669"/>
    <property type="project" value="EnsemblFungi"/>
</dbReference>
<evidence type="ECO:0000256" key="5">
    <source>
        <dbReference type="ARBA" id="ARBA00022552"/>
    </source>
</evidence>
<comment type="caution">
    <text evidence="11">The sequence shown here is derived from an EMBL/GenBank/DDBJ whole genome shotgun (WGS) entry which is preliminary data.</text>
</comment>
<sequence length="1770" mass="199251">MSSLRDQLAQVSGKNATLALDRKKRQKLHSASLLYNPKTASTQDFDFIFENATNALNDLIEIEPKFAIFAKTLFSESSISIDRNIQTKEEVKNLDKAINAYLMLASSKWHLAPTLHATEWLVRRFQIHIHNTETLLLSTINYYQASVFKRILGIVKLPPLFHPLSSFVRSDRNPTHITIVKLFQDMDFLKLYTNYLGKCVRQGTTYTSQLLFSSCCFVNLIAYSNNDEERLNSLVPVVLEISAKLLASNSVDCQIAAHCIMVVLATALPLKKTIILAATETILSNVQSGAKKSALVTICKLFQTLKGQGNVDHLPDRLYKLFDEKFNITYLNEHLNKGDSPQCDKFVTSYLKALARYDYERLSSTILILKSIKLEKFELRLFITDLIHLSEVLSDKSQLIAVFEYLVPLNENLVLNCLKSLDISREIFEIRLTTSLFSNKGEVNESDIMHALSSEDASGKMAKVPSFKEFMDKHSALINTGNRSMLVESDVSFNKILSLFLEAVGNKYPPAQFLSSFFTTLEGRITFLLRILVSSSAPSALKLIALDNISKCINSIDKESNVFALVPCLVCALSDMSKNLRVGIKKLLSQISKRPSTKHYFMAKRLYGEDVDFPLLNPKDGELWLENFLNEYVIDDYKISNLIIPKKNEKVFLVFWSNQALFIPLPLPKMILLQNLNQRFGSPASYSSIFENFINGYLKDREHWESRCKNNKTSFNDFETAIVNLISPNEKNQFFIDFIVNALQSNYEQLASIVAQKLLKTFSTFRFEQQLKILQSILDTAALEEQSYDAVETLQSLPLTTELYGVILSQNRIQSDNEITELTKKRRRRSSTNKAALQKEGVTQIAETHLKKLTIILESLNLSKVPGSESLLSTLLSLLSDLETLEQDGGLPVLYAQETLASCMLNTINSIEKSNTPKPKHVKADVVVSAIRNSPSPQVQNKLLLVVGALASLDFETVLHSVMPIFTFMGAHSIRQDDEFTSHVVENTIRTIVPALLKGNESEVVDETGFLLVSFTTALQHVPKHRRVRLYTTLVEALDPNKAISSFLVLISQQYSSFTTNFKLGEARGLVEFTKSFMGNFDALQQLNGWADFISLAKILIDAEKDESKKKEFKLHALFTNSIVNLTHSELLVLVQNGFTFMNKVIEESEVGYSDVSNSFRVGLYSALLDPTTDKTYVDQVKSRFGVLLENVLGFINNVESFCGSSSSADGEDSSSDSEISESNSEIKSALFTMLAQVLNLLPVDNFVTAVLPLLSSAKDSDIRYHLTLVINTKFQSQSLEVVPTSEKVIDTLLKRVVLEKDNVNVAQVSLNTLSSLISQFGKNLDTNLLNRSLALSTDNLKSNHLEVVISSIAVVTNCIEALGIKSIAFYSKIVPVSLQLFNNVNKDGAESLKQQLQLSVLLLFASFVKHIPSILMSNLKDVLRTVFLADEVETTVRLSIISLIVENVDLKEILRVLQKLWGSELAQLNDSIAISLFLSTLESTVEAIDKKSATVQSPIFFKLLLELLEYRSICQFDVNTINRIEASVFEIANEYVLKLNDKVFRPLFVIMVRWAFDGEGVVNTSISGNERLISFFKFFNKLQENLKGIVTSYFTYVLEPVDQLLKKFASGEVVNVNLRRLTINSLTSTFKYDKDEYWRSTSRFELICSSLVSQLSNVESVIGKYLVKSIASLAANNNRAEEHNKFMHKLLVEHMEATCSSNEKLWTVRTLKLIYSKVGESWLVLLPQLVPTIAELLEDEDEQVEREVRSGLVRVVENVLGEPFDRYLD</sequence>
<dbReference type="Pfam" id="PF23243">
    <property type="entry name" value="HEAT_HEATR1"/>
    <property type="match status" value="1"/>
</dbReference>
<proteinExistence type="inferred from homology"/>
<dbReference type="Proteomes" id="UP000187013">
    <property type="component" value="Unassembled WGS sequence"/>
</dbReference>
<dbReference type="InterPro" id="IPR022125">
    <property type="entry name" value="U3snoRNP10_N"/>
</dbReference>
<dbReference type="SUPFAM" id="SSF48371">
    <property type="entry name" value="ARM repeat"/>
    <property type="match status" value="2"/>
</dbReference>
<comment type="function">
    <text evidence="9">Involved in nucleolar processing of pre-18S ribosomal RNA.</text>
</comment>
<protein>
    <recommendedName>
        <fullName evidence="3 9">U3 small nucleolar RNA-associated protein 10</fullName>
    </recommendedName>
</protein>
<evidence type="ECO:0000259" key="10">
    <source>
        <dbReference type="SMART" id="SM01036"/>
    </source>
</evidence>
<dbReference type="GO" id="GO:0030686">
    <property type="term" value="C:90S preribosome"/>
    <property type="evidence" value="ECO:0007669"/>
    <property type="project" value="EnsemblFungi"/>
</dbReference>
<dbReference type="InterPro" id="IPR016024">
    <property type="entry name" value="ARM-type_fold"/>
</dbReference>
<dbReference type="InterPro" id="IPR056473">
    <property type="entry name" value="HEAT_Utp10/HEAT1"/>
</dbReference>
<dbReference type="PANTHER" id="PTHR13457:SF1">
    <property type="entry name" value="HEAT REPEAT-CONTAINING PROTEIN 1"/>
    <property type="match status" value="1"/>
</dbReference>
<dbReference type="InterPro" id="IPR040191">
    <property type="entry name" value="UTP10"/>
</dbReference>
<dbReference type="InterPro" id="IPR011989">
    <property type="entry name" value="ARM-like"/>
</dbReference>
<feature type="domain" description="BP28 C-terminal" evidence="10">
    <location>
        <begin position="1491"/>
        <end position="1638"/>
    </location>
</feature>
<keyword evidence="7 9" id="KW-0687">Ribonucleoprotein</keyword>
<name>A0A1Q3A6D1_ZYGRO</name>
<organism evidence="11 12">
    <name type="scientific">Zygosaccharomyces rouxii</name>
    <dbReference type="NCBI Taxonomy" id="4956"/>
    <lineage>
        <taxon>Eukaryota</taxon>
        <taxon>Fungi</taxon>
        <taxon>Dikarya</taxon>
        <taxon>Ascomycota</taxon>
        <taxon>Saccharomycotina</taxon>
        <taxon>Saccharomycetes</taxon>
        <taxon>Saccharomycetales</taxon>
        <taxon>Saccharomycetaceae</taxon>
        <taxon>Zygosaccharomyces</taxon>
    </lineage>
</organism>
<comment type="similarity">
    <text evidence="2 9">Belongs to the HEATR1/UTP10 family.</text>
</comment>
<evidence type="ECO:0000256" key="2">
    <source>
        <dbReference type="ARBA" id="ARBA00010559"/>
    </source>
</evidence>
<evidence type="ECO:0000256" key="1">
    <source>
        <dbReference type="ARBA" id="ARBA00004604"/>
    </source>
</evidence>
<keyword evidence="6 9" id="KW-0539">Nucleus</keyword>
<dbReference type="GO" id="GO:0034455">
    <property type="term" value="C:t-UTP complex"/>
    <property type="evidence" value="ECO:0007669"/>
    <property type="project" value="EnsemblFungi"/>
</dbReference>
<dbReference type="Pfam" id="PF08146">
    <property type="entry name" value="BP28CT"/>
    <property type="match status" value="1"/>
</dbReference>
<dbReference type="SMART" id="SM01036">
    <property type="entry name" value="BP28CT"/>
    <property type="match status" value="1"/>
</dbReference>
<dbReference type="GO" id="GO:0000480">
    <property type="term" value="P:endonucleolytic cleavage in 5'-ETS of tricistronic rRNA transcript (SSU-rRNA, 5.8S rRNA, LSU-rRNA)"/>
    <property type="evidence" value="ECO:0007669"/>
    <property type="project" value="EnsemblFungi"/>
</dbReference>
<dbReference type="InterPro" id="IPR021133">
    <property type="entry name" value="HEAT_type_2"/>
</dbReference>
<dbReference type="GO" id="GO:0033553">
    <property type="term" value="C:rDNA heterochromatin"/>
    <property type="evidence" value="ECO:0007669"/>
    <property type="project" value="EnsemblFungi"/>
</dbReference>
<comment type="subcellular location">
    <subcellularLocation>
        <location evidence="1 9">Nucleus</location>
        <location evidence="1 9">Nucleolus</location>
    </subcellularLocation>
</comment>
<evidence type="ECO:0000313" key="12">
    <source>
        <dbReference type="Proteomes" id="UP000187013"/>
    </source>
</evidence>